<keyword evidence="3" id="KW-1185">Reference proteome</keyword>
<evidence type="ECO:0000313" key="3">
    <source>
        <dbReference type="Proteomes" id="UP001165393"/>
    </source>
</evidence>
<dbReference type="RefSeq" id="WP_251262273.1">
    <property type="nucleotide sequence ID" value="NZ_JAMQGP010000007.1"/>
</dbReference>
<sequence length="90" mass="10481">MAKQLNDRTTIDLFAEEKRPGRPKTNPLSREAQLKINKRNQLKRDRESGLKRVELKLHEEFVSLLDEQAKAEAMSRAAYIEKLLRLAAHK</sequence>
<proteinExistence type="predicted"/>
<gene>
    <name evidence="2" type="primary">ybfE</name>
    <name evidence="2" type="ORF">NAF29_14140</name>
</gene>
<reference evidence="2 3" key="1">
    <citation type="journal article" date="2013" name="Antonie Van Leeuwenhoek">
        <title>Echinimonas agarilytica gen. nov., sp. nov., a new gammaproteobacterium isolated from the sea urchin Strongylocentrotus intermedius.</title>
        <authorList>
            <person name="Nedashkovskaya O.I."/>
            <person name="Stenkova A.M."/>
            <person name="Zhukova N.V."/>
            <person name="Van Trappen S."/>
            <person name="Lee J.S."/>
            <person name="Kim S.B."/>
        </authorList>
    </citation>
    <scope>NUCLEOTIDE SEQUENCE [LARGE SCALE GENOMIC DNA]</scope>
    <source>
        <strain evidence="2 3">KMM 6351</strain>
    </source>
</reference>
<name>A0AA41W8B5_9GAMM</name>
<protein>
    <submittedName>
        <fullName evidence="2">LexA regulated protein</fullName>
    </submittedName>
</protein>
<feature type="compositionally biased region" description="Basic and acidic residues" evidence="1">
    <location>
        <begin position="1"/>
        <end position="20"/>
    </location>
</feature>
<dbReference type="AlphaFoldDB" id="A0AA41W8B5"/>
<evidence type="ECO:0000256" key="1">
    <source>
        <dbReference type="SAM" id="MobiDB-lite"/>
    </source>
</evidence>
<feature type="region of interest" description="Disordered" evidence="1">
    <location>
        <begin position="1"/>
        <end position="27"/>
    </location>
</feature>
<dbReference type="EMBL" id="JAMQGP010000007">
    <property type="protein sequence ID" value="MCM2680795.1"/>
    <property type="molecule type" value="Genomic_DNA"/>
</dbReference>
<evidence type="ECO:0000313" key="2">
    <source>
        <dbReference type="EMBL" id="MCM2680795.1"/>
    </source>
</evidence>
<organism evidence="2 3">
    <name type="scientific">Echinimonas agarilytica</name>
    <dbReference type="NCBI Taxonomy" id="1215918"/>
    <lineage>
        <taxon>Bacteria</taxon>
        <taxon>Pseudomonadati</taxon>
        <taxon>Pseudomonadota</taxon>
        <taxon>Gammaproteobacteria</taxon>
        <taxon>Alteromonadales</taxon>
        <taxon>Echinimonadaceae</taxon>
        <taxon>Echinimonas</taxon>
    </lineage>
</organism>
<accession>A0AA41W8B5</accession>
<dbReference type="NCBIfam" id="NF008671">
    <property type="entry name" value="PRK11675.1"/>
    <property type="match status" value="1"/>
</dbReference>
<dbReference type="Proteomes" id="UP001165393">
    <property type="component" value="Unassembled WGS sequence"/>
</dbReference>
<comment type="caution">
    <text evidence="2">The sequence shown here is derived from an EMBL/GenBank/DDBJ whole genome shotgun (WGS) entry which is preliminary data.</text>
</comment>